<dbReference type="AlphaFoldDB" id="A0AA39QM53"/>
<keyword evidence="2" id="KW-1185">Reference proteome</keyword>
<sequence length="190" mass="21300">MTYAYQFSRAGRGYTSNVLTTKRMAIQGPDWTFRCVKMDMSTILIDEAIIPNELHSLDIQLLMLLLPPLSHWTLSILTVITSLTISHISLAGHMWTALLTTVTRYVSGIEELRIAGGPDITIDDLVAFLAQSPNLKIHKLSDEEQYIPGLSAPVPKLTELVRVEAPWRILLHIVQGSLLSLKEVGRKRTR</sequence>
<dbReference type="EMBL" id="JAUEPU010000002">
    <property type="protein sequence ID" value="KAK0505488.1"/>
    <property type="molecule type" value="Genomic_DNA"/>
</dbReference>
<evidence type="ECO:0000313" key="1">
    <source>
        <dbReference type="EMBL" id="KAK0505488.1"/>
    </source>
</evidence>
<dbReference type="Proteomes" id="UP001175228">
    <property type="component" value="Unassembled WGS sequence"/>
</dbReference>
<name>A0AA39QM53_9AGAR</name>
<reference evidence="1" key="1">
    <citation type="submission" date="2023-06" db="EMBL/GenBank/DDBJ databases">
        <authorList>
            <consortium name="Lawrence Berkeley National Laboratory"/>
            <person name="Ahrendt S."/>
            <person name="Sahu N."/>
            <person name="Indic B."/>
            <person name="Wong-Bajracharya J."/>
            <person name="Merenyi Z."/>
            <person name="Ke H.-M."/>
            <person name="Monk M."/>
            <person name="Kocsube S."/>
            <person name="Drula E."/>
            <person name="Lipzen A."/>
            <person name="Balint B."/>
            <person name="Henrissat B."/>
            <person name="Andreopoulos B."/>
            <person name="Martin F.M."/>
            <person name="Harder C.B."/>
            <person name="Rigling D."/>
            <person name="Ford K.L."/>
            <person name="Foster G.D."/>
            <person name="Pangilinan J."/>
            <person name="Papanicolaou A."/>
            <person name="Barry K."/>
            <person name="LaButti K."/>
            <person name="Viragh M."/>
            <person name="Koriabine M."/>
            <person name="Yan M."/>
            <person name="Riley R."/>
            <person name="Champramary S."/>
            <person name="Plett K.L."/>
            <person name="Tsai I.J."/>
            <person name="Slot J."/>
            <person name="Sipos G."/>
            <person name="Plett J."/>
            <person name="Nagy L.G."/>
            <person name="Grigoriev I.V."/>
        </authorList>
    </citation>
    <scope>NUCLEOTIDE SEQUENCE</scope>
    <source>
        <strain evidence="1">HWK02</strain>
    </source>
</reference>
<gene>
    <name evidence="1" type="ORF">EDD18DRAFT_1344309</name>
</gene>
<comment type="caution">
    <text evidence="1">The sequence shown here is derived from an EMBL/GenBank/DDBJ whole genome shotgun (WGS) entry which is preliminary data.</text>
</comment>
<organism evidence="1 2">
    <name type="scientific">Armillaria luteobubalina</name>
    <dbReference type="NCBI Taxonomy" id="153913"/>
    <lineage>
        <taxon>Eukaryota</taxon>
        <taxon>Fungi</taxon>
        <taxon>Dikarya</taxon>
        <taxon>Basidiomycota</taxon>
        <taxon>Agaricomycotina</taxon>
        <taxon>Agaricomycetes</taxon>
        <taxon>Agaricomycetidae</taxon>
        <taxon>Agaricales</taxon>
        <taxon>Marasmiineae</taxon>
        <taxon>Physalacriaceae</taxon>
        <taxon>Armillaria</taxon>
    </lineage>
</organism>
<accession>A0AA39QM53</accession>
<proteinExistence type="predicted"/>
<evidence type="ECO:0000313" key="2">
    <source>
        <dbReference type="Proteomes" id="UP001175228"/>
    </source>
</evidence>
<protein>
    <submittedName>
        <fullName evidence="1">Uncharacterized protein</fullName>
    </submittedName>
</protein>